<evidence type="ECO:0000256" key="1">
    <source>
        <dbReference type="ARBA" id="ARBA00023015"/>
    </source>
</evidence>
<dbReference type="Gene3D" id="1.10.357.10">
    <property type="entry name" value="Tetracycline Repressor, domain 2"/>
    <property type="match status" value="1"/>
</dbReference>
<keyword evidence="7" id="KW-1185">Reference proteome</keyword>
<keyword evidence="1" id="KW-0805">Transcription regulation</keyword>
<evidence type="ECO:0000256" key="4">
    <source>
        <dbReference type="PROSITE-ProRule" id="PRU00335"/>
    </source>
</evidence>
<evidence type="ECO:0000313" key="6">
    <source>
        <dbReference type="EMBL" id="MFI1465503.1"/>
    </source>
</evidence>
<evidence type="ECO:0000256" key="2">
    <source>
        <dbReference type="ARBA" id="ARBA00023125"/>
    </source>
</evidence>
<dbReference type="EMBL" id="JBIRUQ010000019">
    <property type="protein sequence ID" value="MFI1465503.1"/>
    <property type="molecule type" value="Genomic_DNA"/>
</dbReference>
<feature type="domain" description="HTH tetR-type" evidence="5">
    <location>
        <begin position="17"/>
        <end position="76"/>
    </location>
</feature>
<keyword evidence="3" id="KW-0804">Transcription</keyword>
<dbReference type="RefSeq" id="WP_051158215.1">
    <property type="nucleotide sequence ID" value="NZ_JBIRUQ010000019.1"/>
</dbReference>
<evidence type="ECO:0000313" key="7">
    <source>
        <dbReference type="Proteomes" id="UP001611263"/>
    </source>
</evidence>
<keyword evidence="2 4" id="KW-0238">DNA-binding</keyword>
<feature type="DNA-binding region" description="H-T-H motif" evidence="4">
    <location>
        <begin position="39"/>
        <end position="58"/>
    </location>
</feature>
<dbReference type="Pfam" id="PF00440">
    <property type="entry name" value="TetR_N"/>
    <property type="match status" value="1"/>
</dbReference>
<evidence type="ECO:0000259" key="5">
    <source>
        <dbReference type="PROSITE" id="PS50977"/>
    </source>
</evidence>
<gene>
    <name evidence="6" type="ORF">ACH4WX_32755</name>
</gene>
<evidence type="ECO:0000256" key="3">
    <source>
        <dbReference type="ARBA" id="ARBA00023163"/>
    </source>
</evidence>
<dbReference type="InterPro" id="IPR009057">
    <property type="entry name" value="Homeodomain-like_sf"/>
</dbReference>
<dbReference type="PRINTS" id="PR00455">
    <property type="entry name" value="HTHTETR"/>
</dbReference>
<dbReference type="Proteomes" id="UP001611263">
    <property type="component" value="Unassembled WGS sequence"/>
</dbReference>
<name>A0ABW7TZ26_9NOCA</name>
<dbReference type="Pfam" id="PF21597">
    <property type="entry name" value="TetR_C_43"/>
    <property type="match status" value="1"/>
</dbReference>
<organism evidence="6 7">
    <name type="scientific">Nocardia carnea</name>
    <dbReference type="NCBI Taxonomy" id="37328"/>
    <lineage>
        <taxon>Bacteria</taxon>
        <taxon>Bacillati</taxon>
        <taxon>Actinomycetota</taxon>
        <taxon>Actinomycetes</taxon>
        <taxon>Mycobacteriales</taxon>
        <taxon>Nocardiaceae</taxon>
        <taxon>Nocardia</taxon>
    </lineage>
</organism>
<dbReference type="InterPro" id="IPR050109">
    <property type="entry name" value="HTH-type_TetR-like_transc_reg"/>
</dbReference>
<dbReference type="PROSITE" id="PS50977">
    <property type="entry name" value="HTH_TETR_2"/>
    <property type="match status" value="1"/>
</dbReference>
<dbReference type="SUPFAM" id="SSF46689">
    <property type="entry name" value="Homeodomain-like"/>
    <property type="match status" value="1"/>
</dbReference>
<sequence>MPENATTGARAPRADARRNRDHILAVAERHFSDHGINGSLEAIAKQAGVGAGTLYRHFPNREALLAALLAARDEALVSRRDELRTRSADAADALEGWLDALTEWAGAFDGLPEPLRAAMKSPSPLAVTCQGFITTTEEFLHAAQREGSAHSGIRARDLFLAALATSWARGAAMADDASAAALAGLLRSGWESTARTSRPTGITDNR</sequence>
<dbReference type="PANTHER" id="PTHR30055:SF234">
    <property type="entry name" value="HTH-TYPE TRANSCRIPTIONAL REGULATOR BETI"/>
    <property type="match status" value="1"/>
</dbReference>
<dbReference type="GeneID" id="93509808"/>
<proteinExistence type="predicted"/>
<reference evidence="6 7" key="1">
    <citation type="submission" date="2024-10" db="EMBL/GenBank/DDBJ databases">
        <title>The Natural Products Discovery Center: Release of the First 8490 Sequenced Strains for Exploring Actinobacteria Biosynthetic Diversity.</title>
        <authorList>
            <person name="Kalkreuter E."/>
            <person name="Kautsar S.A."/>
            <person name="Yang D."/>
            <person name="Bader C.D."/>
            <person name="Teijaro C.N."/>
            <person name="Fluegel L."/>
            <person name="Davis C.M."/>
            <person name="Simpson J.R."/>
            <person name="Lauterbach L."/>
            <person name="Steele A.D."/>
            <person name="Gui C."/>
            <person name="Meng S."/>
            <person name="Li G."/>
            <person name="Viehrig K."/>
            <person name="Ye F."/>
            <person name="Su P."/>
            <person name="Kiefer A.F."/>
            <person name="Nichols A."/>
            <person name="Cepeda A.J."/>
            <person name="Yan W."/>
            <person name="Fan B."/>
            <person name="Jiang Y."/>
            <person name="Adhikari A."/>
            <person name="Zheng C.-J."/>
            <person name="Schuster L."/>
            <person name="Cowan T.M."/>
            <person name="Smanski M.J."/>
            <person name="Chevrette M.G."/>
            <person name="De Carvalho L.P.S."/>
            <person name="Shen B."/>
        </authorList>
    </citation>
    <scope>NUCLEOTIDE SEQUENCE [LARGE SCALE GENOMIC DNA]</scope>
    <source>
        <strain evidence="6 7">NPDC020568</strain>
    </source>
</reference>
<protein>
    <submittedName>
        <fullName evidence="6">TetR/AcrR family transcriptional regulator</fullName>
    </submittedName>
</protein>
<dbReference type="PANTHER" id="PTHR30055">
    <property type="entry name" value="HTH-TYPE TRANSCRIPTIONAL REGULATOR RUTR"/>
    <property type="match status" value="1"/>
</dbReference>
<accession>A0ABW7TZ26</accession>
<dbReference type="InterPro" id="IPR049445">
    <property type="entry name" value="TetR_SbtR-like_C"/>
</dbReference>
<dbReference type="InterPro" id="IPR001647">
    <property type="entry name" value="HTH_TetR"/>
</dbReference>
<comment type="caution">
    <text evidence="6">The sequence shown here is derived from an EMBL/GenBank/DDBJ whole genome shotgun (WGS) entry which is preliminary data.</text>
</comment>